<feature type="region of interest" description="Disordered" evidence="2">
    <location>
        <begin position="67"/>
        <end position="114"/>
    </location>
</feature>
<gene>
    <name evidence="3" type="ORF">ACFOZ1_07945</name>
</gene>
<proteinExistence type="predicted"/>
<evidence type="ECO:0000313" key="3">
    <source>
        <dbReference type="EMBL" id="MFC4387745.1"/>
    </source>
</evidence>
<feature type="compositionally biased region" description="Basic and acidic residues" evidence="2">
    <location>
        <begin position="92"/>
        <end position="105"/>
    </location>
</feature>
<organism evidence="3 4">
    <name type="scientific">Gracilibacillus marinus</name>
    <dbReference type="NCBI Taxonomy" id="630535"/>
    <lineage>
        <taxon>Bacteria</taxon>
        <taxon>Bacillati</taxon>
        <taxon>Bacillota</taxon>
        <taxon>Bacilli</taxon>
        <taxon>Bacillales</taxon>
        <taxon>Bacillaceae</taxon>
        <taxon>Gracilibacillus</taxon>
    </lineage>
</organism>
<keyword evidence="4" id="KW-1185">Reference proteome</keyword>
<comment type="caution">
    <text evidence="3">The sequence shown here is derived from an EMBL/GenBank/DDBJ whole genome shotgun (WGS) entry which is preliminary data.</text>
</comment>
<feature type="coiled-coil region" evidence="1">
    <location>
        <begin position="5"/>
        <end position="32"/>
    </location>
</feature>
<protein>
    <submittedName>
        <fullName evidence="3">Uncharacterized protein</fullName>
    </submittedName>
</protein>
<dbReference type="EMBL" id="JBHSDV010000002">
    <property type="protein sequence ID" value="MFC4387745.1"/>
    <property type="molecule type" value="Genomic_DNA"/>
</dbReference>
<dbReference type="RefSeq" id="WP_390198188.1">
    <property type="nucleotide sequence ID" value="NZ_JBHSDV010000002.1"/>
</dbReference>
<name>A0ABV8VXH9_9BACI</name>
<keyword evidence="1" id="KW-0175">Coiled coil</keyword>
<evidence type="ECO:0000256" key="1">
    <source>
        <dbReference type="SAM" id="Coils"/>
    </source>
</evidence>
<accession>A0ABV8VXH9</accession>
<evidence type="ECO:0000256" key="2">
    <source>
        <dbReference type="SAM" id="MobiDB-lite"/>
    </source>
</evidence>
<reference evidence="4" key="1">
    <citation type="journal article" date="2019" name="Int. J. Syst. Evol. Microbiol.">
        <title>The Global Catalogue of Microorganisms (GCM) 10K type strain sequencing project: providing services to taxonomists for standard genome sequencing and annotation.</title>
        <authorList>
            <consortium name="The Broad Institute Genomics Platform"/>
            <consortium name="The Broad Institute Genome Sequencing Center for Infectious Disease"/>
            <person name="Wu L."/>
            <person name="Ma J."/>
        </authorList>
    </citation>
    <scope>NUCLEOTIDE SEQUENCE [LARGE SCALE GENOMIC DNA]</scope>
    <source>
        <strain evidence="4">KACC 14058</strain>
    </source>
</reference>
<dbReference type="Proteomes" id="UP001595880">
    <property type="component" value="Unassembled WGS sequence"/>
</dbReference>
<sequence>MSEENPNYKQLYEQLQADIDAKKAEVTENKKRQLLLDAGYSEEQASKYLSKVEGETEQEYKLSVDRLKQDIPPTKRKYAEPGTMNGRRLRPKTKDRSEVGREAVRRLKAKGKIR</sequence>
<evidence type="ECO:0000313" key="4">
    <source>
        <dbReference type="Proteomes" id="UP001595880"/>
    </source>
</evidence>